<gene>
    <name evidence="2" type="ORF">BRARA_G03750</name>
</gene>
<dbReference type="InterPro" id="IPR057498">
    <property type="entry name" value="Rtel1_ARCH"/>
</dbReference>
<name>A0A397YVA4_BRACM</name>
<dbReference type="EMBL" id="CM010634">
    <property type="protein sequence ID" value="RID56558.1"/>
    <property type="molecule type" value="Genomic_DNA"/>
</dbReference>
<reference evidence="2 3" key="1">
    <citation type="submission" date="2018-06" db="EMBL/GenBank/DDBJ databases">
        <title>WGS assembly of Brassica rapa FPsc.</title>
        <authorList>
            <person name="Bowman J."/>
            <person name="Kohchi T."/>
            <person name="Yamato K."/>
            <person name="Jenkins J."/>
            <person name="Shu S."/>
            <person name="Ishizaki K."/>
            <person name="Yamaoka S."/>
            <person name="Nishihama R."/>
            <person name="Nakamura Y."/>
            <person name="Berger F."/>
            <person name="Adam C."/>
            <person name="Aki S."/>
            <person name="Althoff F."/>
            <person name="Araki T."/>
            <person name="Arteaga-Vazquez M."/>
            <person name="Balasubrmanian S."/>
            <person name="Bauer D."/>
            <person name="Boehm C."/>
            <person name="Briginshaw L."/>
            <person name="Caballero-Perez J."/>
            <person name="Catarino B."/>
            <person name="Chen F."/>
            <person name="Chiyoda S."/>
            <person name="Chovatia M."/>
            <person name="Davies K."/>
            <person name="Delmans M."/>
            <person name="Demura T."/>
            <person name="Dierschke T."/>
            <person name="Dolan L."/>
            <person name="Dorantes-Acosta A."/>
            <person name="Eklund D."/>
            <person name="Florent S."/>
            <person name="Flores-Sandoval E."/>
            <person name="Fujiyama A."/>
            <person name="Fukuzawa H."/>
            <person name="Galik B."/>
            <person name="Grimanelli D."/>
            <person name="Grimwood J."/>
            <person name="Grossniklaus U."/>
            <person name="Hamada T."/>
            <person name="Haseloff J."/>
            <person name="Hetherington A."/>
            <person name="Higo A."/>
            <person name="Hirakawa Y."/>
            <person name="Hundley H."/>
            <person name="Ikeda Y."/>
            <person name="Inoue K."/>
            <person name="Inoue S."/>
            <person name="Ishida S."/>
            <person name="Jia Q."/>
            <person name="Kakita M."/>
            <person name="Kanazawa T."/>
            <person name="Kawai Y."/>
            <person name="Kawashima T."/>
            <person name="Kennedy M."/>
            <person name="Kinose K."/>
            <person name="Kinoshita T."/>
            <person name="Kohara Y."/>
            <person name="Koide E."/>
            <person name="Komatsu K."/>
            <person name="Kopischke S."/>
            <person name="Kubo M."/>
            <person name="Kyozuka J."/>
            <person name="Lagercrantz U."/>
            <person name="Lin S."/>
            <person name="Lindquist E."/>
            <person name="Lipzen A."/>
            <person name="Lu C."/>
            <person name="Luna E."/>
            <person name="Martienssen R."/>
            <person name="Minamino N."/>
            <person name="Mizutani M."/>
            <person name="Mizutani M."/>
            <person name="Mochizuki N."/>
            <person name="Monte I."/>
            <person name="Mosher R."/>
            <person name="Nagasaki H."/>
            <person name="Nakagami H."/>
            <person name="Naramoto S."/>
            <person name="Nishitani K."/>
            <person name="Ohtani M."/>
            <person name="Okamoto T."/>
            <person name="Okumura M."/>
            <person name="Phillips J."/>
            <person name="Pollak B."/>
            <person name="Reinders A."/>
            <person name="Roevekamp M."/>
            <person name="Sano R."/>
            <person name="Sawa S."/>
            <person name="Schmid M."/>
            <person name="Shirakawa M."/>
            <person name="Solano R."/>
            <person name="Spunde A."/>
            <person name="Suetsugu N."/>
            <person name="Sugano S."/>
            <person name="Sugiyama A."/>
            <person name="Sun R."/>
            <person name="Suzuki Y."/>
            <person name="Takenaka M."/>
            <person name="Takezawa D."/>
            <person name="Tomogane H."/>
            <person name="Tsuzuki M."/>
            <person name="Ueda T."/>
            <person name="Umeda M."/>
            <person name="Ward J."/>
            <person name="Watanabe Y."/>
            <person name="Yazaki K."/>
            <person name="Yokoyama R."/>
            <person name="Yoshitake Y."/>
            <person name="Yotsui I."/>
            <person name="Zachgo S."/>
            <person name="Schmutz J."/>
        </authorList>
    </citation>
    <scope>NUCLEOTIDE SEQUENCE [LARGE SCALE GENOMIC DNA]</scope>
    <source>
        <strain evidence="3">cv. B-3</strain>
    </source>
</reference>
<dbReference type="Proteomes" id="UP000264353">
    <property type="component" value="Chromosome A7"/>
</dbReference>
<dbReference type="Pfam" id="PF13307">
    <property type="entry name" value="Helicase_C_2"/>
    <property type="match status" value="1"/>
</dbReference>
<sequence length="686" mass="77726">INVEFPFEAYPCQIIYMDKKCNALLESPTGTGKTLGKTLCLLCATLVWRKSLGSFSTRKEGGKEENNPDIGDQPVDIEDLVNIGKDSGPGSQGIFAPYNYLISNAYRKYLKVNWNIRNPENFAILRGLLLKLQELISQVPIPEKDEGFTKPGPYIYEMLKSLKITHETAPQLIGTIEEAAVLLDEEKQRTATSAGSKLGIIVDMLKLIFRENGSNHADDYRVHVQELEQNSTDVIKGKVSRTLSWWCFNPGVTMQDIAKKGVGSIILTSGTLSPMDSLAQELELEFPVRLENPHVISSNQLWAGVVSTGPSGCVLNYCYSNRDVPEYKQELGNVLLVSVDFSRVVPDGLLVFFPSYNLMDRCIAFWKDGSDSSSMTTWERICELKKLVIEPKDSYLFPAAMQDFSEKVQDKSKFPVRYFFAVCRGKVSVVITGLPYARVTDPNVKLKREFLDEQSGLANVKFRRSTRLSGSMWCQEAARAVNQKIGRVIRHRHDYGAIIFCDERFEQRSQQSKISVWIRPHVKCYSSRYGDVISDLARFFQTERSNIPPARIVTEQEHNIGNNSYVKDVGLVRNESDGNFVKWKGLTILKRKGKMPRIVKGDDTQVEKRCEVVDLDCDNCEKEICETETFTSSDTIGLIKKRKVPESQGMSGTERDHLLMGFKDFVPVKHRPAYEQCIKMRKREAF</sequence>
<evidence type="ECO:0000259" key="1">
    <source>
        <dbReference type="SMART" id="SM00491"/>
    </source>
</evidence>
<feature type="domain" description="ATP-dependent helicase C-terminal" evidence="1">
    <location>
        <begin position="356"/>
        <end position="507"/>
    </location>
</feature>
<evidence type="ECO:0000313" key="2">
    <source>
        <dbReference type="EMBL" id="RID56558.1"/>
    </source>
</evidence>
<dbReference type="SMART" id="SM00491">
    <property type="entry name" value="HELICc2"/>
    <property type="match status" value="1"/>
</dbReference>
<evidence type="ECO:0000313" key="3">
    <source>
        <dbReference type="Proteomes" id="UP000264353"/>
    </source>
</evidence>
<organism evidence="2 3">
    <name type="scientific">Brassica campestris</name>
    <name type="common">Field mustard</name>
    <dbReference type="NCBI Taxonomy" id="3711"/>
    <lineage>
        <taxon>Eukaryota</taxon>
        <taxon>Viridiplantae</taxon>
        <taxon>Streptophyta</taxon>
        <taxon>Embryophyta</taxon>
        <taxon>Tracheophyta</taxon>
        <taxon>Spermatophyta</taxon>
        <taxon>Magnoliopsida</taxon>
        <taxon>eudicotyledons</taxon>
        <taxon>Gunneridae</taxon>
        <taxon>Pentapetalae</taxon>
        <taxon>rosids</taxon>
        <taxon>malvids</taxon>
        <taxon>Brassicales</taxon>
        <taxon>Brassicaceae</taxon>
        <taxon>Brassiceae</taxon>
        <taxon>Brassica</taxon>
    </lineage>
</organism>
<dbReference type="AlphaFoldDB" id="A0A397YVA4"/>
<dbReference type="InterPro" id="IPR045028">
    <property type="entry name" value="DinG/Rad3-like"/>
</dbReference>
<dbReference type="CDD" id="cd18788">
    <property type="entry name" value="SF2_C_XPD"/>
    <property type="match status" value="1"/>
</dbReference>
<dbReference type="Pfam" id="PF23109">
    <property type="entry name" value="ARCH_RTEL1"/>
    <property type="match status" value="1"/>
</dbReference>
<dbReference type="GO" id="GO:0003676">
    <property type="term" value="F:nucleic acid binding"/>
    <property type="evidence" value="ECO:0007669"/>
    <property type="project" value="InterPro"/>
</dbReference>
<dbReference type="PANTHER" id="PTHR11472:SF34">
    <property type="entry name" value="REGULATOR OF TELOMERE ELONGATION HELICASE 1"/>
    <property type="match status" value="1"/>
</dbReference>
<dbReference type="PANTHER" id="PTHR11472">
    <property type="entry name" value="DNA REPAIR DEAD HELICASE RAD3/XP-D SUBFAMILY MEMBER"/>
    <property type="match status" value="1"/>
</dbReference>
<protein>
    <recommendedName>
        <fullName evidence="1">ATP-dependent helicase C-terminal domain-containing protein</fullName>
    </recommendedName>
</protein>
<dbReference type="InterPro" id="IPR027417">
    <property type="entry name" value="P-loop_NTPase"/>
</dbReference>
<dbReference type="Gene3D" id="3.40.50.300">
    <property type="entry name" value="P-loop containing nucleotide triphosphate hydrolases"/>
    <property type="match status" value="2"/>
</dbReference>
<feature type="non-terminal residue" evidence="2">
    <location>
        <position position="1"/>
    </location>
</feature>
<proteinExistence type="predicted"/>
<dbReference type="GO" id="GO:0006139">
    <property type="term" value="P:nucleobase-containing compound metabolic process"/>
    <property type="evidence" value="ECO:0007669"/>
    <property type="project" value="InterPro"/>
</dbReference>
<dbReference type="InterPro" id="IPR006555">
    <property type="entry name" value="ATP-dep_Helicase_C"/>
</dbReference>
<dbReference type="GO" id="GO:0005524">
    <property type="term" value="F:ATP binding"/>
    <property type="evidence" value="ECO:0007669"/>
    <property type="project" value="InterPro"/>
</dbReference>
<dbReference type="GO" id="GO:0004386">
    <property type="term" value="F:helicase activity"/>
    <property type="evidence" value="ECO:0007669"/>
    <property type="project" value="InterPro"/>
</dbReference>
<accession>A0A397YVA4</accession>
<dbReference type="GO" id="GO:0016818">
    <property type="term" value="F:hydrolase activity, acting on acid anhydrides, in phosphorus-containing anhydrides"/>
    <property type="evidence" value="ECO:0007669"/>
    <property type="project" value="InterPro"/>
</dbReference>